<dbReference type="AlphaFoldDB" id="A0A0N1JSR8"/>
<comment type="caution">
    <text evidence="1">The sequence shown here is derived from an EMBL/GenBank/DDBJ whole genome shotgun (WGS) entry which is preliminary data.</text>
</comment>
<dbReference type="Proteomes" id="UP000037939">
    <property type="component" value="Unassembled WGS sequence"/>
</dbReference>
<keyword evidence="2" id="KW-1185">Reference proteome</keyword>
<sequence length="53" mass="5693">MTNKISIKSKITGFPRSYCTKYCECAEGLLGAIDVVGPILALKLLASVEQCQS</sequence>
<evidence type="ECO:0000313" key="1">
    <source>
        <dbReference type="EMBL" id="KPC52276.1"/>
    </source>
</evidence>
<organism evidence="1 2">
    <name type="scientific">Amantichitinum ursilacus</name>
    <dbReference type="NCBI Taxonomy" id="857265"/>
    <lineage>
        <taxon>Bacteria</taxon>
        <taxon>Pseudomonadati</taxon>
        <taxon>Pseudomonadota</taxon>
        <taxon>Betaproteobacteria</taxon>
        <taxon>Neisseriales</taxon>
        <taxon>Chitinibacteraceae</taxon>
        <taxon>Amantichitinum</taxon>
    </lineage>
</organism>
<evidence type="ECO:0000313" key="2">
    <source>
        <dbReference type="Proteomes" id="UP000037939"/>
    </source>
</evidence>
<protein>
    <submittedName>
        <fullName evidence="1">Uncharacterized protein</fullName>
    </submittedName>
</protein>
<name>A0A0N1JSR8_9NEIS</name>
<accession>A0A0N1JSR8</accession>
<proteinExistence type="predicted"/>
<reference evidence="1 2" key="1">
    <citation type="submission" date="2015-07" db="EMBL/GenBank/DDBJ databases">
        <title>Draft genome sequence of the Amantichitinum ursilacus IGB-41, a new chitin-degrading bacterium.</title>
        <authorList>
            <person name="Kirstahler P."/>
            <person name="Guenther M."/>
            <person name="Grumaz C."/>
            <person name="Rupp S."/>
            <person name="Zibek S."/>
            <person name="Sohn K."/>
        </authorList>
    </citation>
    <scope>NUCLEOTIDE SEQUENCE [LARGE SCALE GENOMIC DNA]</scope>
    <source>
        <strain evidence="1 2">IGB-41</strain>
    </source>
</reference>
<dbReference type="EMBL" id="LAQT01000010">
    <property type="protein sequence ID" value="KPC52276.1"/>
    <property type="molecule type" value="Genomic_DNA"/>
</dbReference>
<gene>
    <name evidence="1" type="ORF">WG78_14495</name>
</gene>